<reference evidence="1" key="1">
    <citation type="submission" date="2022-11" db="EMBL/GenBank/DDBJ databases">
        <authorList>
            <person name="Wang C."/>
            <person name="Zeng J."/>
            <person name="Wang X."/>
            <person name="Zhao J."/>
            <person name="Ji F."/>
            <person name="Wang M."/>
            <person name="Zuo J."/>
            <person name="Guo Z."/>
        </authorList>
    </citation>
    <scope>NUCLEOTIDE SEQUENCE</scope>
</reference>
<protein>
    <submittedName>
        <fullName evidence="1">Uncharacterized protein</fullName>
    </submittedName>
</protein>
<dbReference type="Proteomes" id="UP001210043">
    <property type="component" value="Segment"/>
</dbReference>
<evidence type="ECO:0000313" key="1">
    <source>
        <dbReference type="EMBL" id="WBQ35273.1"/>
    </source>
</evidence>
<dbReference type="KEGG" id="vg:80099344"/>
<evidence type="ECO:0000313" key="2">
    <source>
        <dbReference type="Proteomes" id="UP001210043"/>
    </source>
</evidence>
<name>A0AAE9W534_9CAUD</name>
<dbReference type="GeneID" id="80099344"/>
<accession>A0AAE9W534</accession>
<proteinExistence type="predicted"/>
<dbReference type="EMBL" id="OP784575">
    <property type="protein sequence ID" value="WBQ35273.1"/>
    <property type="molecule type" value="Genomic_DNA"/>
</dbReference>
<dbReference type="RefSeq" id="YP_010762659.1">
    <property type="nucleotide sequence ID" value="NC_073606.1"/>
</dbReference>
<organism evidence="1 2">
    <name type="scientific">Pseudomonas phage pPA-3099-2aT.2</name>
    <dbReference type="NCBI Taxonomy" id="3003808"/>
    <lineage>
        <taxon>Viruses</taxon>
        <taxon>Duplodnaviria</taxon>
        <taxon>Heunggongvirae</taxon>
        <taxon>Uroviricota</taxon>
        <taxon>Caudoviricetes</taxon>
        <taxon>Vandenendeviridae</taxon>
        <taxon>Skurskavirinae</taxon>
        <taxon>Pakpunavirus</taxon>
        <taxon>Pakpunavirus pPA30992aT2</taxon>
    </lineage>
</organism>
<keyword evidence="2" id="KW-1185">Reference proteome</keyword>
<sequence length="77" mass="9110">MPPTELGWVRHFRIVTEYTVSDPVPFVDFHYWEAHCQLPVQCDGHPEALPISLAKRLIVKWNAQCVKNRVDYRYELV</sequence>